<dbReference type="RefSeq" id="WP_073143134.1">
    <property type="nucleotide sequence ID" value="NZ_FQWQ01000006.1"/>
</dbReference>
<evidence type="ECO:0000313" key="8">
    <source>
        <dbReference type="EMBL" id="SHH99932.1"/>
    </source>
</evidence>
<dbReference type="STRING" id="947013.SAMN04488109_6633"/>
<dbReference type="SUPFAM" id="SSF50022">
    <property type="entry name" value="ISP domain"/>
    <property type="match status" value="1"/>
</dbReference>
<evidence type="ECO:0000256" key="6">
    <source>
        <dbReference type="ARBA" id="ARBA00038001"/>
    </source>
</evidence>
<dbReference type="EMBL" id="FQWQ01000006">
    <property type="protein sequence ID" value="SHH99932.1"/>
    <property type="molecule type" value="Genomic_DNA"/>
</dbReference>
<keyword evidence="1" id="KW-0001">2Fe-2S</keyword>
<evidence type="ECO:0000259" key="7">
    <source>
        <dbReference type="PROSITE" id="PS51296"/>
    </source>
</evidence>
<reference evidence="8 9" key="1">
    <citation type="submission" date="2016-11" db="EMBL/GenBank/DDBJ databases">
        <authorList>
            <person name="Jaros S."/>
            <person name="Januszkiewicz K."/>
            <person name="Wedrychowicz H."/>
        </authorList>
    </citation>
    <scope>NUCLEOTIDE SEQUENCE [LARGE SCALE GENOMIC DNA]</scope>
    <source>
        <strain evidence="8 9">DSM 24574</strain>
    </source>
</reference>
<sequence length="106" mass="12111">MEWIKIFAGEDIAREQLKEDKPRLLVVNGRRICLARHGEKFFAVQDACTHNGESLSKGQVNYLGEIVCPWHNYRFALDNGKACDSSCRDLATYPLKWDEAGFFIGM</sequence>
<dbReference type="GO" id="GO:0046872">
    <property type="term" value="F:metal ion binding"/>
    <property type="evidence" value="ECO:0007669"/>
    <property type="project" value="UniProtKB-KW"/>
</dbReference>
<gene>
    <name evidence="8" type="ORF">SAMN04488109_6633</name>
</gene>
<evidence type="ECO:0000256" key="3">
    <source>
        <dbReference type="ARBA" id="ARBA00023004"/>
    </source>
</evidence>
<dbReference type="InterPro" id="IPR036922">
    <property type="entry name" value="Rieske_2Fe-2S_sf"/>
</dbReference>
<keyword evidence="9" id="KW-1185">Reference proteome</keyword>
<dbReference type="Proteomes" id="UP000184212">
    <property type="component" value="Unassembled WGS sequence"/>
</dbReference>
<evidence type="ECO:0000256" key="5">
    <source>
        <dbReference type="ARBA" id="ARBA00034078"/>
    </source>
</evidence>
<dbReference type="Gene3D" id="2.102.10.10">
    <property type="entry name" value="Rieske [2Fe-2S] iron-sulphur domain"/>
    <property type="match status" value="1"/>
</dbReference>
<dbReference type="InterPro" id="IPR017941">
    <property type="entry name" value="Rieske_2Fe-2S"/>
</dbReference>
<dbReference type="PANTHER" id="PTHR21496">
    <property type="entry name" value="FERREDOXIN-RELATED"/>
    <property type="match status" value="1"/>
</dbReference>
<evidence type="ECO:0000256" key="4">
    <source>
        <dbReference type="ARBA" id="ARBA00023014"/>
    </source>
</evidence>
<evidence type="ECO:0000256" key="1">
    <source>
        <dbReference type="ARBA" id="ARBA00022714"/>
    </source>
</evidence>
<protein>
    <submittedName>
        <fullName evidence="8">Rieske [2Fe-2S] domain-containing protein</fullName>
    </submittedName>
</protein>
<proteinExistence type="inferred from homology"/>
<feature type="domain" description="Rieske" evidence="7">
    <location>
        <begin position="9"/>
        <end position="104"/>
    </location>
</feature>
<evidence type="ECO:0000256" key="2">
    <source>
        <dbReference type="ARBA" id="ARBA00022723"/>
    </source>
</evidence>
<keyword evidence="4" id="KW-0411">Iron-sulfur</keyword>
<dbReference type="PANTHER" id="PTHR21496:SF0">
    <property type="entry name" value="RIESKE DOMAIN-CONTAINING PROTEIN"/>
    <property type="match status" value="1"/>
</dbReference>
<keyword evidence="3" id="KW-0408">Iron</keyword>
<organism evidence="8 9">
    <name type="scientific">Chryseolinea serpens</name>
    <dbReference type="NCBI Taxonomy" id="947013"/>
    <lineage>
        <taxon>Bacteria</taxon>
        <taxon>Pseudomonadati</taxon>
        <taxon>Bacteroidota</taxon>
        <taxon>Cytophagia</taxon>
        <taxon>Cytophagales</taxon>
        <taxon>Fulvivirgaceae</taxon>
        <taxon>Chryseolinea</taxon>
    </lineage>
</organism>
<accession>A0A1M5XJX0</accession>
<dbReference type="AlphaFoldDB" id="A0A1M5XJX0"/>
<dbReference type="OrthoDB" id="593800at2"/>
<dbReference type="GO" id="GO:0051537">
    <property type="term" value="F:2 iron, 2 sulfur cluster binding"/>
    <property type="evidence" value="ECO:0007669"/>
    <property type="project" value="UniProtKB-KW"/>
</dbReference>
<comment type="cofactor">
    <cofactor evidence="5">
        <name>[2Fe-2S] cluster</name>
        <dbReference type="ChEBI" id="CHEBI:190135"/>
    </cofactor>
</comment>
<keyword evidence="2" id="KW-0479">Metal-binding</keyword>
<dbReference type="Pfam" id="PF00355">
    <property type="entry name" value="Rieske"/>
    <property type="match status" value="1"/>
</dbReference>
<name>A0A1M5XJX0_9BACT</name>
<comment type="similarity">
    <text evidence="6">Belongs to the bacterial ring-hydroxylating dioxygenase ferredoxin component family.</text>
</comment>
<evidence type="ECO:0000313" key="9">
    <source>
        <dbReference type="Proteomes" id="UP000184212"/>
    </source>
</evidence>
<dbReference type="PROSITE" id="PS51296">
    <property type="entry name" value="RIESKE"/>
    <property type="match status" value="1"/>
</dbReference>